<dbReference type="Pfam" id="PF13385">
    <property type="entry name" value="Laminin_G_3"/>
    <property type="match status" value="1"/>
</dbReference>
<dbReference type="Proteomes" id="UP000373269">
    <property type="component" value="Chromosome"/>
</dbReference>
<evidence type="ECO:0000313" key="2">
    <source>
        <dbReference type="Proteomes" id="UP000373269"/>
    </source>
</evidence>
<reference evidence="1 2" key="1">
    <citation type="submission" date="2019-11" db="EMBL/GenBank/DDBJ databases">
        <title>Whole Genome Sequencing and Comparative Genomic Analyses of Lysinibacillus pakistanensis LZH-9, a Halotolerant Strain with Excellent COD Removal Capability.</title>
        <authorList>
            <person name="Zhou H."/>
        </authorList>
    </citation>
    <scope>NUCLEOTIDE SEQUENCE [LARGE SCALE GENOMIC DNA]</scope>
    <source>
        <strain evidence="1 2">LZH-9</strain>
    </source>
</reference>
<dbReference type="Gene3D" id="2.60.120.200">
    <property type="match status" value="1"/>
</dbReference>
<proteinExistence type="predicted"/>
<gene>
    <name evidence="1" type="ORF">GDS87_07155</name>
</gene>
<evidence type="ECO:0000313" key="1">
    <source>
        <dbReference type="EMBL" id="QGG50743.1"/>
    </source>
</evidence>
<keyword evidence="2" id="KW-1185">Reference proteome</keyword>
<dbReference type="SUPFAM" id="SSF49899">
    <property type="entry name" value="Concanavalin A-like lectins/glucanases"/>
    <property type="match status" value="1"/>
</dbReference>
<evidence type="ECO:0008006" key="3">
    <source>
        <dbReference type="Google" id="ProtNLM"/>
    </source>
</evidence>
<name>A0ABX6DAU5_9BACI</name>
<organism evidence="1 2">
    <name type="scientific">Lysinibacillus pakistanensis</name>
    <dbReference type="NCBI Taxonomy" id="759811"/>
    <lineage>
        <taxon>Bacteria</taxon>
        <taxon>Bacillati</taxon>
        <taxon>Bacillota</taxon>
        <taxon>Bacilli</taxon>
        <taxon>Bacillales</taxon>
        <taxon>Bacillaceae</taxon>
        <taxon>Lysinibacillus</taxon>
    </lineage>
</organism>
<accession>A0ABX6DAU5</accession>
<sequence>MILKQQWLRTTIKLVVFYYGKILEVNTMANSKDNLNKYGKAFIGFDETSGNAMDSIGGYTGALNNAPTRVEGWNGKGYAMNFNGSNQYIQYNNTIVPIGAKSVRYKIKTSVSVTTFVACIANSAGGITNGIQFGLENEKILIVLSSSTGNIITIRSNKTITDGKWHDILFTWDGTTNPKTVKLFVDNMMAPDSIETAKLLETNIGYKNLTIGCRTQPNDSKVTYFHGQLDQIEIYDRIVSPIPDKHLIQHNSQYKYHDGTSWQITTNTEENFIKYGMNNLEHITEAQWKELSGNKSIVMWSDFEDKQFASVVLNKKEFKVQDFLGDTPQVIYYTDSDASQIIVETGVEPYSVYDYIGELPTVAIYTESNKDIVVSTNVEPFDIYDEFGESVEVLYYTDDEAMTSADLILEANWSPIDELEGDFEVVTWTDEAPETANRVLQMKAVPKPQFIKLVNSKRLYGYLDNVFAADISQSYRDEARYFITDENTSSWYVWDASTQSFIISDISSEEAILKNGMKFTDMNKITDKQWRTWAKQYLNIGVFLKDNPRDTIISIVDNVSYEDYLPRHTNTLEKASFYLLNTTAKIDISLVGNTLKGVLSDEDLTRVQYRVLLNGAYYYPADGSFTKLAASPQNISLSIASKHIKIDDWNTLKIEFQDSFGTTDYWQTTFIGTYSGLVFKDVYGKYYSNEIGEVLKYLDFGIIVAGQTTVEHEVILKNQYGYDVKNIHLFANTSNFPTGMKIEFSESLAPFTPYPELKLNRTLQNNEEMSFFIRLQTELGVTPDANGSFDIIVRADKA</sequence>
<dbReference type="EMBL" id="CP045835">
    <property type="protein sequence ID" value="QGG50743.1"/>
    <property type="molecule type" value="Genomic_DNA"/>
</dbReference>
<protein>
    <recommendedName>
        <fullName evidence="3">LamG domain-containing protein</fullName>
    </recommendedName>
</protein>
<dbReference type="InterPro" id="IPR013320">
    <property type="entry name" value="ConA-like_dom_sf"/>
</dbReference>